<sequence>MTFLTGEDPVSKFLFLILLFLGFGLTINVTMALMTYLMEPSSVYLVKGMIAGNAQMVIQQNPSISGAVPIERSDNKDGIEFTWSVWVNLTDIGKSSQYQHIFHKGEQNIDTDTGLNFPNNAPGLYISPNTNELVVIMNTFNVINEEIKIPNFPMNKWVHVVIRVMNNNALDIYINGALAKRHILSSVPKQNYGNVYVASNGGFTGNLSNLRYFKYAIQPGELLALTDAGPNLTIHSKSVALASVPPYLSMQWYTDNV</sequence>
<dbReference type="SUPFAM" id="SSF49899">
    <property type="entry name" value="Concanavalin A-like lectins/glucanases"/>
    <property type="match status" value="1"/>
</dbReference>
<keyword evidence="1" id="KW-1133">Transmembrane helix</keyword>
<protein>
    <recommendedName>
        <fullName evidence="3">Lectin/glucanase superfamily protein</fullName>
    </recommendedName>
</protein>
<organism evidence="2">
    <name type="scientific">viral metagenome</name>
    <dbReference type="NCBI Taxonomy" id="1070528"/>
    <lineage>
        <taxon>unclassified sequences</taxon>
        <taxon>metagenomes</taxon>
        <taxon>organismal metagenomes</taxon>
    </lineage>
</organism>
<dbReference type="EMBL" id="MN740625">
    <property type="protein sequence ID" value="QHS79057.1"/>
    <property type="molecule type" value="Genomic_DNA"/>
</dbReference>
<accession>A0A6C0AGX3</accession>
<dbReference type="InterPro" id="IPR013320">
    <property type="entry name" value="ConA-like_dom_sf"/>
</dbReference>
<reference evidence="2" key="1">
    <citation type="journal article" date="2020" name="Nature">
        <title>Giant virus diversity and host interactions through global metagenomics.</title>
        <authorList>
            <person name="Schulz F."/>
            <person name="Roux S."/>
            <person name="Paez-Espino D."/>
            <person name="Jungbluth S."/>
            <person name="Walsh D.A."/>
            <person name="Denef V.J."/>
            <person name="McMahon K.D."/>
            <person name="Konstantinidis K.T."/>
            <person name="Eloe-Fadrosh E.A."/>
            <person name="Kyrpides N.C."/>
            <person name="Woyke T."/>
        </authorList>
    </citation>
    <scope>NUCLEOTIDE SEQUENCE</scope>
    <source>
        <strain evidence="2">GVMAG-S-1035118-87</strain>
    </source>
</reference>
<dbReference type="Pfam" id="PF13385">
    <property type="entry name" value="Laminin_G_3"/>
    <property type="match status" value="1"/>
</dbReference>
<keyword evidence="1" id="KW-0472">Membrane</keyword>
<name>A0A6C0AGX3_9ZZZZ</name>
<proteinExistence type="predicted"/>
<evidence type="ECO:0000313" key="2">
    <source>
        <dbReference type="EMBL" id="QHS79057.1"/>
    </source>
</evidence>
<evidence type="ECO:0008006" key="3">
    <source>
        <dbReference type="Google" id="ProtNLM"/>
    </source>
</evidence>
<dbReference type="AlphaFoldDB" id="A0A6C0AGX3"/>
<dbReference type="Gene3D" id="2.60.120.200">
    <property type="match status" value="1"/>
</dbReference>
<feature type="transmembrane region" description="Helical" evidence="1">
    <location>
        <begin position="13"/>
        <end position="37"/>
    </location>
</feature>
<evidence type="ECO:0000256" key="1">
    <source>
        <dbReference type="SAM" id="Phobius"/>
    </source>
</evidence>
<keyword evidence="1" id="KW-0812">Transmembrane</keyword>